<dbReference type="Proteomes" id="UP000219050">
    <property type="component" value="Chromosome"/>
</dbReference>
<reference evidence="1 2" key="1">
    <citation type="submission" date="2017-05" db="EMBL/GenBank/DDBJ databases">
        <title>Comparative genomic and metabolic analysis of manganese-oxidizing mechanisms in Celeribater manganoxidans DY25T: its adaption to the environment of polymetallic nodule.</title>
        <authorList>
            <person name="Wang X."/>
        </authorList>
    </citation>
    <scope>NUCLEOTIDE SEQUENCE [LARGE SCALE GENOMIC DNA]</scope>
    <source>
        <strain evidence="1 2">DY25</strain>
    </source>
</reference>
<dbReference type="SUPFAM" id="SSF53448">
    <property type="entry name" value="Nucleotide-diphospho-sugar transferases"/>
    <property type="match status" value="1"/>
</dbReference>
<dbReference type="InterPro" id="IPR029044">
    <property type="entry name" value="Nucleotide-diphossugar_trans"/>
</dbReference>
<organism evidence="1 2">
    <name type="scientific">Pacificitalea manganoxidans</name>
    <dbReference type="NCBI Taxonomy" id="1411902"/>
    <lineage>
        <taxon>Bacteria</taxon>
        <taxon>Pseudomonadati</taxon>
        <taxon>Pseudomonadota</taxon>
        <taxon>Alphaproteobacteria</taxon>
        <taxon>Rhodobacterales</taxon>
        <taxon>Paracoccaceae</taxon>
        <taxon>Pacificitalea</taxon>
    </lineage>
</organism>
<evidence type="ECO:0000313" key="1">
    <source>
        <dbReference type="EMBL" id="ATI42504.1"/>
    </source>
</evidence>
<name>A0A291M0S3_9RHOB</name>
<proteinExistence type="predicted"/>
<dbReference type="KEGG" id="cmag:CBW24_11140"/>
<evidence type="ECO:0000313" key="2">
    <source>
        <dbReference type="Proteomes" id="UP000219050"/>
    </source>
</evidence>
<dbReference type="EMBL" id="CP021404">
    <property type="protein sequence ID" value="ATI42504.1"/>
    <property type="molecule type" value="Genomic_DNA"/>
</dbReference>
<gene>
    <name evidence="1" type="ORF">CBW24_11140</name>
</gene>
<keyword evidence="2" id="KW-1185">Reference proteome</keyword>
<dbReference type="GO" id="GO:0016740">
    <property type="term" value="F:transferase activity"/>
    <property type="evidence" value="ECO:0007669"/>
    <property type="project" value="UniProtKB-KW"/>
</dbReference>
<protein>
    <submittedName>
        <fullName evidence="1">Glycosyl transferase</fullName>
    </submittedName>
</protein>
<sequence>MADFHQNGFVATLHNLRTTDTATLTRELEVFAQRRKISLILPSLYSELEGDALPNILNHLSEARFIDHVVIGLDRADPAQYRHAKQFFARLPQKHTVVWNDGPRMREIDARLARIGLSPIEPGKGRNVWFCLGYTLAAVNSAVVALHDCDIVTYDRDMLARLVYPVANPNFPYQMSKGYYPRIADGKLNGRVNRLLVSPLLLALKRVVGDREYFDYLRAFRYPLAGEFAMRASILSDMRIPSDWGLEIGVLSEAFRNLPPKAVCQVDISDGYDHKHQPLSVEDKTTGLSRMSIDICKALYRKLATDGTVFTMEAFRSLKATYYRIALDMIESYYNDARLNGLSVDRHAEESTVELFASNIVEAGQIFLENPMETPFIPNWNRVHSADPDLMRLMVQAVADDNAEYGDSPELI</sequence>
<dbReference type="OrthoDB" id="9477at2"/>
<dbReference type="RefSeq" id="WP_088661567.1">
    <property type="nucleotide sequence ID" value="NZ_CP021404.1"/>
</dbReference>
<accession>A0A291M0S3</accession>
<dbReference type="AlphaFoldDB" id="A0A291M0S3"/>
<keyword evidence="1" id="KW-0808">Transferase</keyword>
<dbReference type="Gene3D" id="3.90.550.10">
    <property type="entry name" value="Spore Coat Polysaccharide Biosynthesis Protein SpsA, Chain A"/>
    <property type="match status" value="1"/>
</dbReference>